<dbReference type="EMBL" id="BMJY01000009">
    <property type="protein sequence ID" value="GGH45695.1"/>
    <property type="molecule type" value="Genomic_DNA"/>
</dbReference>
<organism evidence="2 3">
    <name type="scientific">Microbacterium album</name>
    <dbReference type="NCBI Taxonomy" id="2053191"/>
    <lineage>
        <taxon>Bacteria</taxon>
        <taxon>Bacillati</taxon>
        <taxon>Actinomycetota</taxon>
        <taxon>Actinomycetes</taxon>
        <taxon>Micrococcales</taxon>
        <taxon>Microbacteriaceae</taxon>
        <taxon>Microbacterium</taxon>
    </lineage>
</organism>
<feature type="transmembrane region" description="Helical" evidence="1">
    <location>
        <begin position="32"/>
        <end position="54"/>
    </location>
</feature>
<keyword evidence="1" id="KW-1133">Transmembrane helix</keyword>
<keyword evidence="1" id="KW-0472">Membrane</keyword>
<name>A0A917MM25_9MICO</name>
<feature type="transmembrane region" description="Helical" evidence="1">
    <location>
        <begin position="6"/>
        <end position="25"/>
    </location>
</feature>
<comment type="caution">
    <text evidence="2">The sequence shown here is derived from an EMBL/GenBank/DDBJ whole genome shotgun (WGS) entry which is preliminary data.</text>
</comment>
<evidence type="ECO:0000313" key="2">
    <source>
        <dbReference type="EMBL" id="GGH45695.1"/>
    </source>
</evidence>
<dbReference type="Proteomes" id="UP000657592">
    <property type="component" value="Unassembled WGS sequence"/>
</dbReference>
<dbReference type="RefSeq" id="WP_188756269.1">
    <property type="nucleotide sequence ID" value="NZ_BMJY01000009.1"/>
</dbReference>
<feature type="transmembrane region" description="Helical" evidence="1">
    <location>
        <begin position="60"/>
        <end position="79"/>
    </location>
</feature>
<keyword evidence="1" id="KW-0812">Transmembrane</keyword>
<reference evidence="2" key="2">
    <citation type="submission" date="2020-09" db="EMBL/GenBank/DDBJ databases">
        <authorList>
            <person name="Sun Q."/>
            <person name="Zhou Y."/>
        </authorList>
    </citation>
    <scope>NUCLEOTIDE SEQUENCE</scope>
    <source>
        <strain evidence="2">CGMCC 1.15794</strain>
    </source>
</reference>
<proteinExistence type="predicted"/>
<dbReference type="AlphaFoldDB" id="A0A917MM25"/>
<evidence type="ECO:0000256" key="1">
    <source>
        <dbReference type="SAM" id="Phobius"/>
    </source>
</evidence>
<reference evidence="2" key="1">
    <citation type="journal article" date="2014" name="Int. J. Syst. Evol. Microbiol.">
        <title>Complete genome sequence of Corynebacterium casei LMG S-19264T (=DSM 44701T), isolated from a smear-ripened cheese.</title>
        <authorList>
            <consortium name="US DOE Joint Genome Institute (JGI-PGF)"/>
            <person name="Walter F."/>
            <person name="Albersmeier A."/>
            <person name="Kalinowski J."/>
            <person name="Ruckert C."/>
        </authorList>
    </citation>
    <scope>NUCLEOTIDE SEQUENCE</scope>
    <source>
        <strain evidence="2">CGMCC 1.15794</strain>
    </source>
</reference>
<evidence type="ECO:0000313" key="3">
    <source>
        <dbReference type="Proteomes" id="UP000657592"/>
    </source>
</evidence>
<gene>
    <name evidence="2" type="ORF">GCM10010921_21260</name>
</gene>
<protein>
    <submittedName>
        <fullName evidence="2">Uncharacterized protein</fullName>
    </submittedName>
</protein>
<accession>A0A917MM25</accession>
<sequence length="97" mass="9785">MAEFVLVAVLGVLLLNVVGALLASIRQRSADSWLLTLLLASTSAAAIVAVLAVITDAPRLVEISLVFTATAAVTAAIRLTAQRRRAGSGAGSSAGGR</sequence>
<keyword evidence="3" id="KW-1185">Reference proteome</keyword>